<keyword evidence="14" id="KW-1185">Reference proteome</keyword>
<name>A0AAU9VNJ7_9CNID</name>
<evidence type="ECO:0000313" key="14">
    <source>
        <dbReference type="Proteomes" id="UP001159428"/>
    </source>
</evidence>
<keyword evidence="8 12" id="KW-0472">Membrane</keyword>
<comment type="caution">
    <text evidence="13">The sequence shown here is derived from an EMBL/GenBank/DDBJ whole genome shotgun (WGS) entry which is preliminary data.</text>
</comment>
<evidence type="ECO:0000256" key="11">
    <source>
        <dbReference type="SAM" id="MobiDB-lite"/>
    </source>
</evidence>
<gene>
    <name evidence="13" type="ORF">PMEA_00010458</name>
</gene>
<keyword evidence="5" id="KW-0970">Cilium biogenesis/degradation</keyword>
<evidence type="ECO:0000256" key="3">
    <source>
        <dbReference type="ARBA" id="ARBA00008783"/>
    </source>
</evidence>
<sequence>MAEVAIDTESSRDPSSRRGRRKKRMSREIDDYTNESIESPSSLPERIPLQDVADGDKGGVTRSASNNSGDQEGSSGIPQSTSERKNRARRQRRRSRMENGDVYDGMESKTLDIPEKKRYKRPASGVTRHARSASAEVINRDEEDMMGDTENITPARRRPRRKRTHGSRDVINGEEYTYDYDGYDGPGDSKRTRPKKNKTKKSQRQQTGTSAEEDNYNADNDEEASIVDYYKVDKEDIVVSNTSETSPPALPPVAQTLPSQPLDVVFIERRDGQGFTRERKTRLMQMEEERNKEPEKIPSSMQMTTAEFAVSVHKAFRSFSVFCHGLLAGCLALCQVIFVYSLSNNSQGDVVFLENYYKLAQPLQSLYYMLFAICTVSVFDRYDMANPRSGFFRDLLSRPSRILSISAYLFAMVFSISVANIDDRISLYKVHSDLWGHAETSSLLDTWRIINLMRVLGAVLGWVLVSAQPSDECTAENLYEGELLPGEQRLVQQRAAKSEPQLVV</sequence>
<proteinExistence type="inferred from homology"/>
<evidence type="ECO:0000256" key="7">
    <source>
        <dbReference type="ARBA" id="ARBA00023069"/>
    </source>
</evidence>
<dbReference type="GO" id="GO:0060271">
    <property type="term" value="P:cilium assembly"/>
    <property type="evidence" value="ECO:0007669"/>
    <property type="project" value="TreeGrafter"/>
</dbReference>
<evidence type="ECO:0000256" key="9">
    <source>
        <dbReference type="ARBA" id="ARBA00023273"/>
    </source>
</evidence>
<feature type="compositionally biased region" description="Basic and acidic residues" evidence="11">
    <location>
        <begin position="106"/>
        <end position="116"/>
    </location>
</feature>
<reference evidence="13 14" key="1">
    <citation type="submission" date="2022-05" db="EMBL/GenBank/DDBJ databases">
        <authorList>
            <consortium name="Genoscope - CEA"/>
            <person name="William W."/>
        </authorList>
    </citation>
    <scope>NUCLEOTIDE SEQUENCE [LARGE SCALE GENOMIC DNA]</scope>
</reference>
<dbReference type="EMBL" id="CALNXJ010000002">
    <property type="protein sequence ID" value="CAH3034047.1"/>
    <property type="molecule type" value="Genomic_DNA"/>
</dbReference>
<evidence type="ECO:0000313" key="13">
    <source>
        <dbReference type="EMBL" id="CAH3034047.1"/>
    </source>
</evidence>
<keyword evidence="6 12" id="KW-1133">Transmembrane helix</keyword>
<comment type="function">
    <text evidence="10">Component of the transition zone in primary cilia. Required for ciliogenesis.</text>
</comment>
<feature type="transmembrane region" description="Helical" evidence="12">
    <location>
        <begin position="363"/>
        <end position="382"/>
    </location>
</feature>
<feature type="compositionally biased region" description="Basic residues" evidence="11">
    <location>
        <begin position="86"/>
        <end position="95"/>
    </location>
</feature>
<feature type="transmembrane region" description="Helical" evidence="12">
    <location>
        <begin position="321"/>
        <end position="343"/>
    </location>
</feature>
<feature type="transmembrane region" description="Helical" evidence="12">
    <location>
        <begin position="402"/>
        <end position="421"/>
    </location>
</feature>
<dbReference type="PANTHER" id="PTHR28388:SF1">
    <property type="entry name" value="TRANSMEMBRANE PROTEIN 237"/>
    <property type="match status" value="1"/>
</dbReference>
<evidence type="ECO:0000256" key="6">
    <source>
        <dbReference type="ARBA" id="ARBA00022989"/>
    </source>
</evidence>
<feature type="compositionally biased region" description="Basic residues" evidence="11">
    <location>
        <begin position="192"/>
        <end position="203"/>
    </location>
</feature>
<keyword evidence="4 12" id="KW-0812">Transmembrane</keyword>
<evidence type="ECO:0000256" key="12">
    <source>
        <dbReference type="SAM" id="Phobius"/>
    </source>
</evidence>
<evidence type="ECO:0000256" key="10">
    <source>
        <dbReference type="ARBA" id="ARBA00025631"/>
    </source>
</evidence>
<accession>A0AAU9VNJ7</accession>
<evidence type="ECO:0000256" key="5">
    <source>
        <dbReference type="ARBA" id="ARBA00022794"/>
    </source>
</evidence>
<dbReference type="GO" id="GO:0035869">
    <property type="term" value="C:ciliary transition zone"/>
    <property type="evidence" value="ECO:0007669"/>
    <property type="project" value="TreeGrafter"/>
</dbReference>
<comment type="similarity">
    <text evidence="3">Belongs to the TMEM237 family.</text>
</comment>
<keyword evidence="9" id="KW-0966">Cell projection</keyword>
<comment type="subcellular location">
    <subcellularLocation>
        <location evidence="1">Cell projection</location>
        <location evidence="1">Cilium</location>
    </subcellularLocation>
    <subcellularLocation>
        <location evidence="2">Membrane</location>
        <topology evidence="2">Multi-pass membrane protein</topology>
    </subcellularLocation>
</comment>
<keyword evidence="7" id="KW-0969">Cilium</keyword>
<dbReference type="InterPro" id="IPR029409">
    <property type="entry name" value="TMEM237"/>
</dbReference>
<feature type="region of interest" description="Disordered" evidence="11">
    <location>
        <begin position="1"/>
        <end position="222"/>
    </location>
</feature>
<evidence type="ECO:0000256" key="8">
    <source>
        <dbReference type="ARBA" id="ARBA00023136"/>
    </source>
</evidence>
<evidence type="ECO:0000256" key="4">
    <source>
        <dbReference type="ARBA" id="ARBA00022692"/>
    </source>
</evidence>
<feature type="compositionally biased region" description="Polar residues" evidence="11">
    <location>
        <begin position="62"/>
        <end position="81"/>
    </location>
</feature>
<feature type="compositionally biased region" description="Acidic residues" evidence="11">
    <location>
        <begin position="211"/>
        <end position="222"/>
    </location>
</feature>
<evidence type="ECO:0000256" key="2">
    <source>
        <dbReference type="ARBA" id="ARBA00004141"/>
    </source>
</evidence>
<dbReference type="PANTHER" id="PTHR28388">
    <property type="entry name" value="TRANSMEMBRANE PROTEIN 237"/>
    <property type="match status" value="1"/>
</dbReference>
<dbReference type="Pfam" id="PF15383">
    <property type="entry name" value="TMEM237"/>
    <property type="match status" value="1"/>
</dbReference>
<dbReference type="Proteomes" id="UP001159428">
    <property type="component" value="Unassembled WGS sequence"/>
</dbReference>
<evidence type="ECO:0000256" key="1">
    <source>
        <dbReference type="ARBA" id="ARBA00004138"/>
    </source>
</evidence>
<evidence type="ECO:0008006" key="15">
    <source>
        <dbReference type="Google" id="ProtNLM"/>
    </source>
</evidence>
<dbReference type="AlphaFoldDB" id="A0AAU9VNJ7"/>
<protein>
    <recommendedName>
        <fullName evidence="15">Transmembrane protein 237</fullName>
    </recommendedName>
</protein>
<organism evidence="13 14">
    <name type="scientific">Pocillopora meandrina</name>
    <dbReference type="NCBI Taxonomy" id="46732"/>
    <lineage>
        <taxon>Eukaryota</taxon>
        <taxon>Metazoa</taxon>
        <taxon>Cnidaria</taxon>
        <taxon>Anthozoa</taxon>
        <taxon>Hexacorallia</taxon>
        <taxon>Scleractinia</taxon>
        <taxon>Astrocoeniina</taxon>
        <taxon>Pocilloporidae</taxon>
        <taxon>Pocillopora</taxon>
    </lineage>
</organism>
<dbReference type="GO" id="GO:0016020">
    <property type="term" value="C:membrane"/>
    <property type="evidence" value="ECO:0007669"/>
    <property type="project" value="UniProtKB-SubCell"/>
</dbReference>
<feature type="compositionally biased region" description="Basic residues" evidence="11">
    <location>
        <begin position="155"/>
        <end position="165"/>
    </location>
</feature>